<dbReference type="EMBL" id="PQSP01000004">
    <property type="protein sequence ID" value="RUS66616.1"/>
    <property type="molecule type" value="Genomic_DNA"/>
</dbReference>
<feature type="signal peptide" evidence="1">
    <location>
        <begin position="1"/>
        <end position="19"/>
    </location>
</feature>
<feature type="chain" id="PRO_5019404695" evidence="1">
    <location>
        <begin position="20"/>
        <end position="192"/>
    </location>
</feature>
<dbReference type="RefSeq" id="WP_126980093.1">
    <property type="nucleotide sequence ID" value="NZ_PQSP01000004.1"/>
</dbReference>
<proteinExistence type="predicted"/>
<keyword evidence="1" id="KW-0732">Signal</keyword>
<evidence type="ECO:0000313" key="2">
    <source>
        <dbReference type="EMBL" id="RUS66616.1"/>
    </source>
</evidence>
<dbReference type="Proteomes" id="UP000286947">
    <property type="component" value="Unassembled WGS sequence"/>
</dbReference>
<protein>
    <submittedName>
        <fullName evidence="2">Uncharacterized protein</fullName>
    </submittedName>
</protein>
<gene>
    <name evidence="2" type="ORF">CUZ56_01896</name>
</gene>
<dbReference type="AlphaFoldDB" id="A0A433SD57"/>
<sequence precursor="true">MKKLFLVLVWVCAAVVARAETPDLFGLTLGKPLNLPDCAIDEETQHLYEALGNVPKLCMQRHLRDNTALGSMPTEMVGIAFPPVEKPLPYTDALMMASLNQKGELVHLLVFTEATAQEQILQQLTTRFGKPQSLNRVALSSGPNAASGAIEAKWELEPGIGVLFNGDDGASKAGFIVIWLKSIPGFDPAAPV</sequence>
<organism evidence="2 3">
    <name type="scientific">Saezia sanguinis</name>
    <dbReference type="NCBI Taxonomy" id="1965230"/>
    <lineage>
        <taxon>Bacteria</taxon>
        <taxon>Pseudomonadati</taxon>
        <taxon>Pseudomonadota</taxon>
        <taxon>Betaproteobacteria</taxon>
        <taxon>Burkholderiales</taxon>
        <taxon>Saeziaceae</taxon>
        <taxon>Saezia</taxon>
    </lineage>
</organism>
<keyword evidence="3" id="KW-1185">Reference proteome</keyword>
<evidence type="ECO:0000313" key="3">
    <source>
        <dbReference type="Proteomes" id="UP000286947"/>
    </source>
</evidence>
<accession>A0A433SD57</accession>
<evidence type="ECO:0000256" key="1">
    <source>
        <dbReference type="SAM" id="SignalP"/>
    </source>
</evidence>
<reference evidence="2 3" key="1">
    <citation type="submission" date="2018-01" db="EMBL/GenBank/DDBJ databases">
        <title>Saezia sanguinis gen. nov., sp. nov., in the order Burkholderiales isolated from human blood.</title>
        <authorList>
            <person name="Medina-Pascual M.J."/>
            <person name="Valdezate S."/>
            <person name="Monzon S."/>
            <person name="Cuesta I."/>
            <person name="Carrasco G."/>
            <person name="Villalon P."/>
            <person name="Saez-Nieto J.A."/>
        </authorList>
    </citation>
    <scope>NUCLEOTIDE SEQUENCE [LARGE SCALE GENOMIC DNA]</scope>
    <source>
        <strain evidence="2 3">CNM695-12</strain>
    </source>
</reference>
<name>A0A433SD57_9BURK</name>
<comment type="caution">
    <text evidence="2">The sequence shown here is derived from an EMBL/GenBank/DDBJ whole genome shotgun (WGS) entry which is preliminary data.</text>
</comment>